<dbReference type="PRINTS" id="PR01021">
    <property type="entry name" value="OMPADOMAIN"/>
</dbReference>
<feature type="chain" id="PRO_5012109034" evidence="5">
    <location>
        <begin position="24"/>
        <end position="222"/>
    </location>
</feature>
<gene>
    <name evidence="7" type="ORF">SAMN05421508_106108</name>
</gene>
<dbReference type="Pfam" id="PF13488">
    <property type="entry name" value="Gly-zipper_Omp"/>
    <property type="match status" value="1"/>
</dbReference>
<dbReference type="AlphaFoldDB" id="A0A286GMR5"/>
<dbReference type="SUPFAM" id="SSF103088">
    <property type="entry name" value="OmpA-like"/>
    <property type="match status" value="1"/>
</dbReference>
<evidence type="ECO:0000313" key="7">
    <source>
        <dbReference type="EMBL" id="SOD96818.1"/>
    </source>
</evidence>
<dbReference type="OrthoDB" id="9782229at2"/>
<reference evidence="7 8" key="1">
    <citation type="submission" date="2017-09" db="EMBL/GenBank/DDBJ databases">
        <authorList>
            <person name="Ehlers B."/>
            <person name="Leendertz F.H."/>
        </authorList>
    </citation>
    <scope>NUCLEOTIDE SEQUENCE [LARGE SCALE GENOMIC DNA]</scope>
    <source>
        <strain evidence="7 8">USBA 140</strain>
    </source>
</reference>
<feature type="domain" description="OmpA-like" evidence="6">
    <location>
        <begin position="102"/>
        <end position="219"/>
    </location>
</feature>
<dbReference type="CDD" id="cd07185">
    <property type="entry name" value="OmpA_C-like"/>
    <property type="match status" value="1"/>
</dbReference>
<evidence type="ECO:0000256" key="1">
    <source>
        <dbReference type="ARBA" id="ARBA00004442"/>
    </source>
</evidence>
<keyword evidence="3" id="KW-0998">Cell outer membrane</keyword>
<dbReference type="GO" id="GO:0009279">
    <property type="term" value="C:cell outer membrane"/>
    <property type="evidence" value="ECO:0007669"/>
    <property type="project" value="UniProtKB-SubCell"/>
</dbReference>
<keyword evidence="2 4" id="KW-0472">Membrane</keyword>
<dbReference type="RefSeq" id="WP_097279883.1">
    <property type="nucleotide sequence ID" value="NZ_OCNJ01000006.1"/>
</dbReference>
<dbReference type="PRINTS" id="PR01023">
    <property type="entry name" value="NAFLGMOTY"/>
</dbReference>
<evidence type="ECO:0000313" key="8">
    <source>
        <dbReference type="Proteomes" id="UP000219621"/>
    </source>
</evidence>
<keyword evidence="8" id="KW-1185">Reference proteome</keyword>
<dbReference type="InterPro" id="IPR039567">
    <property type="entry name" value="Gly-zipper"/>
</dbReference>
<evidence type="ECO:0000256" key="4">
    <source>
        <dbReference type="PROSITE-ProRule" id="PRU00473"/>
    </source>
</evidence>
<sequence>MPARRITATTVALAAAVGLSACAQDGSGGMGKTGGGALLGALGGGAIGAATGDGGKDRAQRGAIGAAIGGLAGAGIGAYMDSQEEKLRQDLQGSGAEVQRVGERIVVNIPSNVTFATDSAQLTPQARNTLAQVGRTLAQNPQTTVDVIGHTDSTGEADYNVDLSLRRADAVMRELTAQGVARDRIEAIGAGEAQPIASNDTETGRAQNRRVEIAITPIRESA</sequence>
<dbReference type="InterPro" id="IPR006664">
    <property type="entry name" value="OMP_bac"/>
</dbReference>
<dbReference type="EMBL" id="OCNJ01000006">
    <property type="protein sequence ID" value="SOD96818.1"/>
    <property type="molecule type" value="Genomic_DNA"/>
</dbReference>
<dbReference type="InterPro" id="IPR006665">
    <property type="entry name" value="OmpA-like"/>
</dbReference>
<protein>
    <submittedName>
        <fullName evidence="7">Outer membrane protein OmpA</fullName>
    </submittedName>
</protein>
<keyword evidence="5" id="KW-0732">Signal</keyword>
<dbReference type="Pfam" id="PF00691">
    <property type="entry name" value="OmpA"/>
    <property type="match status" value="1"/>
</dbReference>
<accession>A0A286GMR5</accession>
<dbReference type="PANTHER" id="PTHR30329">
    <property type="entry name" value="STATOR ELEMENT OF FLAGELLAR MOTOR COMPLEX"/>
    <property type="match status" value="1"/>
</dbReference>
<feature type="signal peptide" evidence="5">
    <location>
        <begin position="1"/>
        <end position="23"/>
    </location>
</feature>
<dbReference type="InterPro" id="IPR036737">
    <property type="entry name" value="OmpA-like_sf"/>
</dbReference>
<evidence type="ECO:0000259" key="6">
    <source>
        <dbReference type="PROSITE" id="PS51123"/>
    </source>
</evidence>
<dbReference type="PANTHER" id="PTHR30329:SF21">
    <property type="entry name" value="LIPOPROTEIN YIAD-RELATED"/>
    <property type="match status" value="1"/>
</dbReference>
<proteinExistence type="predicted"/>
<dbReference type="PROSITE" id="PS51257">
    <property type="entry name" value="PROKAR_LIPOPROTEIN"/>
    <property type="match status" value="1"/>
</dbReference>
<dbReference type="PROSITE" id="PS51123">
    <property type="entry name" value="OMPA_2"/>
    <property type="match status" value="1"/>
</dbReference>
<dbReference type="InterPro" id="IPR050330">
    <property type="entry name" value="Bact_OuterMem_StrucFunc"/>
</dbReference>
<organism evidence="7 8">
    <name type="scientific">Caenispirillum bisanense</name>
    <dbReference type="NCBI Taxonomy" id="414052"/>
    <lineage>
        <taxon>Bacteria</taxon>
        <taxon>Pseudomonadati</taxon>
        <taxon>Pseudomonadota</taxon>
        <taxon>Alphaproteobacteria</taxon>
        <taxon>Rhodospirillales</taxon>
        <taxon>Novispirillaceae</taxon>
        <taxon>Caenispirillum</taxon>
    </lineage>
</organism>
<dbReference type="Proteomes" id="UP000219621">
    <property type="component" value="Unassembled WGS sequence"/>
</dbReference>
<evidence type="ECO:0000256" key="5">
    <source>
        <dbReference type="SAM" id="SignalP"/>
    </source>
</evidence>
<name>A0A286GMR5_9PROT</name>
<dbReference type="Gene3D" id="3.30.1330.60">
    <property type="entry name" value="OmpA-like domain"/>
    <property type="match status" value="1"/>
</dbReference>
<comment type="subcellular location">
    <subcellularLocation>
        <location evidence="1">Cell outer membrane</location>
    </subcellularLocation>
</comment>
<evidence type="ECO:0000256" key="2">
    <source>
        <dbReference type="ARBA" id="ARBA00023136"/>
    </source>
</evidence>
<evidence type="ECO:0000256" key="3">
    <source>
        <dbReference type="ARBA" id="ARBA00023237"/>
    </source>
</evidence>